<name>A0A4Z2HBC0_9TELE</name>
<dbReference type="AlphaFoldDB" id="A0A4Z2HBC0"/>
<evidence type="ECO:0000256" key="1">
    <source>
        <dbReference type="SAM" id="MobiDB-lite"/>
    </source>
</evidence>
<protein>
    <submittedName>
        <fullName evidence="3">Uncharacterized protein</fullName>
    </submittedName>
</protein>
<dbReference type="Proteomes" id="UP000314294">
    <property type="component" value="Unassembled WGS sequence"/>
</dbReference>
<reference evidence="3 4" key="1">
    <citation type="submission" date="2019-03" db="EMBL/GenBank/DDBJ databases">
        <title>First draft genome of Liparis tanakae, snailfish: a comprehensive survey of snailfish specific genes.</title>
        <authorList>
            <person name="Kim W."/>
            <person name="Song I."/>
            <person name="Jeong J.-H."/>
            <person name="Kim D."/>
            <person name="Kim S."/>
            <person name="Ryu S."/>
            <person name="Song J.Y."/>
            <person name="Lee S.K."/>
        </authorList>
    </citation>
    <scope>NUCLEOTIDE SEQUENCE [LARGE SCALE GENOMIC DNA]</scope>
    <source>
        <tissue evidence="3">Muscle</tissue>
    </source>
</reference>
<keyword evidence="4" id="KW-1185">Reference proteome</keyword>
<keyword evidence="2" id="KW-0472">Membrane</keyword>
<sequence length="176" mass="19190">MGRDVLVLLTRNPKDPDNDSTTTLSSNNLVYIGAGLGVVVLTLATVLIIFFRHRNRDLHASSGKNRDTVCATISRKKQVGHHFTTSSSTANEYQEADGRTNSSLTPSTVQHREFKGDHSDDIYSNSSQIQSDGLFYTTVSFKAHRDSSAEAPGTAALTYSTLKHNATHTSAVYDNV</sequence>
<accession>A0A4Z2HBC0</accession>
<evidence type="ECO:0000313" key="3">
    <source>
        <dbReference type="EMBL" id="TNN63056.1"/>
    </source>
</evidence>
<evidence type="ECO:0000313" key="4">
    <source>
        <dbReference type="Proteomes" id="UP000314294"/>
    </source>
</evidence>
<proteinExistence type="predicted"/>
<keyword evidence="2" id="KW-0812">Transmembrane</keyword>
<keyword evidence="2" id="KW-1133">Transmembrane helix</keyword>
<dbReference type="EMBL" id="SRLO01000280">
    <property type="protein sequence ID" value="TNN63056.1"/>
    <property type="molecule type" value="Genomic_DNA"/>
</dbReference>
<dbReference type="OrthoDB" id="9805957at2759"/>
<comment type="caution">
    <text evidence="3">The sequence shown here is derived from an EMBL/GenBank/DDBJ whole genome shotgun (WGS) entry which is preliminary data.</text>
</comment>
<organism evidence="3 4">
    <name type="scientific">Liparis tanakae</name>
    <name type="common">Tanaka's snailfish</name>
    <dbReference type="NCBI Taxonomy" id="230148"/>
    <lineage>
        <taxon>Eukaryota</taxon>
        <taxon>Metazoa</taxon>
        <taxon>Chordata</taxon>
        <taxon>Craniata</taxon>
        <taxon>Vertebrata</taxon>
        <taxon>Euteleostomi</taxon>
        <taxon>Actinopterygii</taxon>
        <taxon>Neopterygii</taxon>
        <taxon>Teleostei</taxon>
        <taxon>Neoteleostei</taxon>
        <taxon>Acanthomorphata</taxon>
        <taxon>Eupercaria</taxon>
        <taxon>Perciformes</taxon>
        <taxon>Cottioidei</taxon>
        <taxon>Cottales</taxon>
        <taxon>Liparidae</taxon>
        <taxon>Liparis</taxon>
    </lineage>
</organism>
<gene>
    <name evidence="3" type="ORF">EYF80_026672</name>
</gene>
<feature type="region of interest" description="Disordered" evidence="1">
    <location>
        <begin position="82"/>
        <end position="104"/>
    </location>
</feature>
<feature type="compositionally biased region" description="Polar residues" evidence="1">
    <location>
        <begin position="83"/>
        <end position="92"/>
    </location>
</feature>
<evidence type="ECO:0000256" key="2">
    <source>
        <dbReference type="SAM" id="Phobius"/>
    </source>
</evidence>
<feature type="transmembrane region" description="Helical" evidence="2">
    <location>
        <begin position="29"/>
        <end position="51"/>
    </location>
</feature>